<dbReference type="Gene3D" id="3.40.50.720">
    <property type="entry name" value="NAD(P)-binding Rossmann-like Domain"/>
    <property type="match status" value="1"/>
</dbReference>
<dbReference type="GO" id="GO:0008977">
    <property type="term" value="F:prephenate dehydrogenase (NAD+) activity"/>
    <property type="evidence" value="ECO:0007669"/>
    <property type="project" value="InterPro"/>
</dbReference>
<organism evidence="4 5">
    <name type="scientific">Acholeplasma laidlawii</name>
    <dbReference type="NCBI Taxonomy" id="2148"/>
    <lineage>
        <taxon>Bacteria</taxon>
        <taxon>Bacillati</taxon>
        <taxon>Mycoplasmatota</taxon>
        <taxon>Mollicutes</taxon>
        <taxon>Acholeplasmatales</taxon>
        <taxon>Acholeplasmataceae</taxon>
        <taxon>Acholeplasma</taxon>
    </lineage>
</organism>
<dbReference type="GO" id="GO:0004665">
    <property type="term" value="F:prephenate dehydrogenase (NADP+) activity"/>
    <property type="evidence" value="ECO:0007669"/>
    <property type="project" value="InterPro"/>
</dbReference>
<dbReference type="GO" id="GO:0070403">
    <property type="term" value="F:NAD+ binding"/>
    <property type="evidence" value="ECO:0007669"/>
    <property type="project" value="InterPro"/>
</dbReference>
<dbReference type="SUPFAM" id="SSF48179">
    <property type="entry name" value="6-phosphogluconate dehydrogenase C-terminal domain-like"/>
    <property type="match status" value="1"/>
</dbReference>
<dbReference type="EMBL" id="VKID01000001">
    <property type="protein sequence ID" value="TRY00329.1"/>
    <property type="molecule type" value="Genomic_DNA"/>
</dbReference>
<dbReference type="InterPro" id="IPR008927">
    <property type="entry name" value="6-PGluconate_DH-like_C_sf"/>
</dbReference>
<dbReference type="Pfam" id="PF20463">
    <property type="entry name" value="PDH_C"/>
    <property type="match status" value="1"/>
</dbReference>
<sequence length="277" mass="31604">MKIFIVGLGLMGASYAQKLTSVGHDVFGFDKDHNTNLKALNEGVIKGYNLKDMKDCELVILALYPNQIFEFIKSNLSYFDTQLITDISGTKTKLLDEVLELLPKSINYVSHHPMAGREKSGYDHKDVTMFKNANFLIIDSHHAKPHHIETIKKLGLDLGFKRQIVLSAYEHDELIAHTSQLTHLIAVSLMLMNKNEHTKDATGDSFRDLTRIANINEILWTELFLDNKNALIQKIDEFVDVLGELKHDILASNEVILKEKLKESKKRRISFDETNTR</sequence>
<dbReference type="PROSITE" id="PS51176">
    <property type="entry name" value="PDH_ADH"/>
    <property type="match status" value="1"/>
</dbReference>
<dbReference type="InterPro" id="IPR046826">
    <property type="entry name" value="PDH_N"/>
</dbReference>
<comment type="caution">
    <text evidence="4">The sequence shown here is derived from an EMBL/GenBank/DDBJ whole genome shotgun (WGS) entry which is preliminary data.</text>
</comment>
<gene>
    <name evidence="4" type="ORF">FNV44_04575</name>
</gene>
<evidence type="ECO:0000256" key="2">
    <source>
        <dbReference type="ARBA" id="ARBA00023002"/>
    </source>
</evidence>
<name>A0A553IJG5_ACHLA</name>
<dbReference type="InterPro" id="IPR036291">
    <property type="entry name" value="NAD(P)-bd_dom_sf"/>
</dbReference>
<keyword evidence="2" id="KW-0560">Oxidoreductase</keyword>
<protein>
    <submittedName>
        <fullName evidence="4">Prephenate dehydrogenase</fullName>
    </submittedName>
</protein>
<dbReference type="PANTHER" id="PTHR21363">
    <property type="entry name" value="PREPHENATE DEHYDROGENASE"/>
    <property type="match status" value="1"/>
</dbReference>
<dbReference type="Proteomes" id="UP000315938">
    <property type="component" value="Unassembled WGS sequence"/>
</dbReference>
<comment type="similarity">
    <text evidence="1">Belongs to the prephenate/arogenate dehydrogenase family.</text>
</comment>
<evidence type="ECO:0000256" key="1">
    <source>
        <dbReference type="ARBA" id="ARBA00007964"/>
    </source>
</evidence>
<feature type="domain" description="Prephenate/arogenate dehydrogenase" evidence="3">
    <location>
        <begin position="1"/>
        <end position="277"/>
    </location>
</feature>
<dbReference type="PANTHER" id="PTHR21363:SF0">
    <property type="entry name" value="PREPHENATE DEHYDROGENASE [NADP(+)]"/>
    <property type="match status" value="1"/>
</dbReference>
<evidence type="ECO:0000259" key="3">
    <source>
        <dbReference type="PROSITE" id="PS51176"/>
    </source>
</evidence>
<reference evidence="4 5" key="1">
    <citation type="submission" date="2019-07" db="EMBL/GenBank/DDBJ databases">
        <title>Genome sequence of Acholeplasma laidlawii strain with increased resistance to erythromycin.</title>
        <authorList>
            <person name="Medvedeva E.S."/>
            <person name="Baranova N.B."/>
            <person name="Siniagina M.N."/>
            <person name="Mouzykantov A."/>
            <person name="Chernova O.A."/>
            <person name="Chernov V.M."/>
        </authorList>
    </citation>
    <scope>NUCLEOTIDE SEQUENCE [LARGE SCALE GENOMIC DNA]</scope>
    <source>
        <strain evidence="4 5">PG8REry</strain>
    </source>
</reference>
<dbReference type="InterPro" id="IPR046825">
    <property type="entry name" value="PDH_C"/>
</dbReference>
<dbReference type="Pfam" id="PF02153">
    <property type="entry name" value="PDH_N"/>
    <property type="match status" value="1"/>
</dbReference>
<dbReference type="GO" id="GO:0006571">
    <property type="term" value="P:tyrosine biosynthetic process"/>
    <property type="evidence" value="ECO:0007669"/>
    <property type="project" value="InterPro"/>
</dbReference>
<dbReference type="GeneID" id="41338407"/>
<evidence type="ECO:0000313" key="4">
    <source>
        <dbReference type="EMBL" id="TRY00329.1"/>
    </source>
</evidence>
<proteinExistence type="inferred from homology"/>
<dbReference type="InterPro" id="IPR050812">
    <property type="entry name" value="Preph/Arog_dehydrog"/>
</dbReference>
<dbReference type="SUPFAM" id="SSF51735">
    <property type="entry name" value="NAD(P)-binding Rossmann-fold domains"/>
    <property type="match status" value="1"/>
</dbReference>
<dbReference type="Gene3D" id="1.10.3660.10">
    <property type="entry name" value="6-phosphogluconate dehydrogenase C-terminal like domain"/>
    <property type="match status" value="1"/>
</dbReference>
<dbReference type="OMA" id="TIDANMW"/>
<dbReference type="RefSeq" id="WP_012242173.1">
    <property type="nucleotide sequence ID" value="NZ_JACAOE010000001.1"/>
</dbReference>
<evidence type="ECO:0000313" key="5">
    <source>
        <dbReference type="Proteomes" id="UP000315938"/>
    </source>
</evidence>
<dbReference type="InterPro" id="IPR003099">
    <property type="entry name" value="Prephen_DH"/>
</dbReference>
<dbReference type="AlphaFoldDB" id="A0A553IJG5"/>
<accession>A0A553IJG5</accession>